<dbReference type="Proteomes" id="UP000523863">
    <property type="component" value="Unassembled WGS sequence"/>
</dbReference>
<keyword evidence="3" id="KW-1185">Reference proteome</keyword>
<name>A0A7W8YAX5_9MICC</name>
<feature type="transmembrane region" description="Helical" evidence="1">
    <location>
        <begin position="93"/>
        <end position="110"/>
    </location>
</feature>
<comment type="caution">
    <text evidence="2">The sequence shown here is derived from an EMBL/GenBank/DDBJ whole genome shotgun (WGS) entry which is preliminary data.</text>
</comment>
<sequence>MELFFTIGAILCGIAVVVGVIAAIIRTYPDDFAIIAMGIVELYLVAYGIAAAVHLANGETIRGEIWEFWGYLLTALFVPAIAFWWAIADKSRASNIIMAAASATVFVMLFRMNQIWYGIGFGQ</sequence>
<dbReference type="EMBL" id="JACHBL010000001">
    <property type="protein sequence ID" value="MBB5598051.1"/>
    <property type="molecule type" value="Genomic_DNA"/>
</dbReference>
<feature type="transmembrane region" description="Helical" evidence="1">
    <location>
        <begin position="32"/>
        <end position="56"/>
    </location>
</feature>
<keyword evidence="1" id="KW-0472">Membrane</keyword>
<reference evidence="2 3" key="1">
    <citation type="submission" date="2020-08" db="EMBL/GenBank/DDBJ databases">
        <title>Sequencing the genomes of 1000 actinobacteria strains.</title>
        <authorList>
            <person name="Klenk H.-P."/>
        </authorList>
    </citation>
    <scope>NUCLEOTIDE SEQUENCE [LARGE SCALE GENOMIC DNA]</scope>
    <source>
        <strain evidence="2 3">DSM 23694</strain>
    </source>
</reference>
<evidence type="ECO:0000256" key="1">
    <source>
        <dbReference type="SAM" id="Phobius"/>
    </source>
</evidence>
<evidence type="ECO:0000313" key="2">
    <source>
        <dbReference type="EMBL" id="MBB5598051.1"/>
    </source>
</evidence>
<feature type="transmembrane region" description="Helical" evidence="1">
    <location>
        <begin position="68"/>
        <end position="87"/>
    </location>
</feature>
<gene>
    <name evidence="2" type="ORF">BKA12_001131</name>
</gene>
<keyword evidence="1" id="KW-1133">Transmembrane helix</keyword>
<proteinExistence type="predicted"/>
<organism evidence="2 3">
    <name type="scientific">Neomicrococcus lactis</name>
    <dbReference type="NCBI Taxonomy" id="732241"/>
    <lineage>
        <taxon>Bacteria</taxon>
        <taxon>Bacillati</taxon>
        <taxon>Actinomycetota</taxon>
        <taxon>Actinomycetes</taxon>
        <taxon>Micrococcales</taxon>
        <taxon>Micrococcaceae</taxon>
        <taxon>Neomicrococcus</taxon>
    </lineage>
</organism>
<dbReference type="AlphaFoldDB" id="A0A7W8YAX5"/>
<protein>
    <submittedName>
        <fullName evidence="2">Uncharacterized protein</fullName>
    </submittedName>
</protein>
<dbReference type="RefSeq" id="WP_183641384.1">
    <property type="nucleotide sequence ID" value="NZ_CANLFI010000005.1"/>
</dbReference>
<evidence type="ECO:0000313" key="3">
    <source>
        <dbReference type="Proteomes" id="UP000523863"/>
    </source>
</evidence>
<accession>A0A7W8YAX5</accession>
<keyword evidence="1" id="KW-0812">Transmembrane</keyword>